<dbReference type="Proteomes" id="UP000307706">
    <property type="component" value="Unassembled WGS sequence"/>
</dbReference>
<dbReference type="Gene3D" id="3.30.559.30">
    <property type="entry name" value="Nonribosomal peptide synthetase, condensation domain"/>
    <property type="match status" value="1"/>
</dbReference>
<sequence length="1127" mass="125984">MNISEIVKTAIASNVYLYVEESKLKFKAPKAALTEQLKRQISENKTEIIKYLRNEKNNNAFDIVNCDEGSRTPLSNTQKRFWLVDQMSGGSAHYNMPSAALLKGDVNIESAEFAMNEVIARHEILRTVYHHDGGEPYQVVLEKGSLKIHEVIATDLTINDVDKLIERKLDYTFDLAKELPIKCYCIQTQRGMVLLINIHHIAADGWSSRVLVKDFCHFYAQAQGQQLNLVEHLPFQYADYAFSQNKWLQSADYKKQLEYWTDTLSGAPEYHSLPLDRSRPVTPTYSGSSIHNQITTQTLDKFKRLCRSQGASLFMGLHSVLATLMYQFGRENDIVVGTPIANRDSADIAGLVGAFINTLALRTQIDPHADFKQVIEVCKKSFLQAYDNRSAPFEEIIEQLDIERSDSPLFQVMLSLQGEEQHDLTLSNVEVLPYELPIKHAKYELLLNVVEKQGLALEWEYQTDVFSPGTIKRFADAFAQIINQVVENSSIPISKMRVGSSEEHLFLSQGSSHSVPLIEADIQGTLHDMFLIQAQKTPHAIAVYTNSEQLTFTQLSNSVRGFAQHLINDYQLTAGHGVVVNVGRSAHAIQAMLAVMLCGGYYIPVDPTYPEERIQHILKDSQATLIIDETDAGELRVSTQDKQIQQVLDLSNFLDDVSTHSFPRVTGKHAAYVIYTSGTTGLPKGVRVSHEAITTSTYARLAYYSQRNIRSYLSLSSFAFDSSIAGIFWTLSSGAQLVIPERLDDLGLIVKLIEDAEVDSLLTVPSFYHEILLQISKREQFSSELTTVILAGEALTSDVISKHADVLGSTCALFNEYGPTEASVWSAVQEIDCAQQYASVPIGKSPGANSLLVMDNDAIVPFGAVGELHIGGTTLADGYHNNKTLTDEKFIHYEHPDSGKVERLYKTGDLVKYNQAQELVFIGRNDNQCKLRGLRIELAEVEMQLVQHSIAESSKVLVAQVGGTEQLVAFLQTTMEVDTGALKQKLNRYLPNYMIPNYICTIDAWPKTPNGKIDIPHLMRVLKSDKRKVVISATQGTELAVAEVFVEILEMDVEHIDVTTHFMELGGNSLKLMRLKTAIEEKFNLSFEAKGLVEEASVRAISAIIEQHKLQQTIKATSQENVEEVEF</sequence>
<dbReference type="PROSITE" id="PS00455">
    <property type="entry name" value="AMP_BINDING"/>
    <property type="match status" value="1"/>
</dbReference>
<dbReference type="Gene3D" id="3.30.559.10">
    <property type="entry name" value="Chloramphenicol acetyltransferase-like domain"/>
    <property type="match status" value="1"/>
</dbReference>
<dbReference type="GO" id="GO:0009239">
    <property type="term" value="P:enterobactin biosynthetic process"/>
    <property type="evidence" value="ECO:0007669"/>
    <property type="project" value="TreeGrafter"/>
</dbReference>
<dbReference type="InterPro" id="IPR010071">
    <property type="entry name" value="AA_adenyl_dom"/>
</dbReference>
<dbReference type="InterPro" id="IPR045851">
    <property type="entry name" value="AMP-bd_C_sf"/>
</dbReference>
<dbReference type="PROSITE" id="PS50075">
    <property type="entry name" value="CARRIER"/>
    <property type="match status" value="1"/>
</dbReference>
<dbReference type="GO" id="GO:0031177">
    <property type="term" value="F:phosphopantetheine binding"/>
    <property type="evidence" value="ECO:0007669"/>
    <property type="project" value="TreeGrafter"/>
</dbReference>
<dbReference type="AlphaFoldDB" id="A0A5S3XNF6"/>
<proteinExistence type="predicted"/>
<dbReference type="RefSeq" id="WP_138596276.1">
    <property type="nucleotide sequence ID" value="NZ_PNCK01000026.1"/>
</dbReference>
<dbReference type="OrthoDB" id="9757559at2"/>
<dbReference type="SUPFAM" id="SSF52777">
    <property type="entry name" value="CoA-dependent acyltransferases"/>
    <property type="match status" value="2"/>
</dbReference>
<evidence type="ECO:0000313" key="3">
    <source>
        <dbReference type="EMBL" id="TMP58543.1"/>
    </source>
</evidence>
<reference evidence="5" key="2">
    <citation type="submission" date="2019-06" db="EMBL/GenBank/DDBJ databases">
        <title>Co-occurence of chitin degradation, pigmentation and bioactivity in marine Pseudoalteromonas.</title>
        <authorList>
            <person name="Sonnenschein E.C."/>
            <person name="Bech P.K."/>
        </authorList>
    </citation>
    <scope>NUCLEOTIDE SEQUENCE [LARGE SCALE GENOMIC DNA]</scope>
    <source>
        <strain evidence="5">S2231</strain>
    </source>
</reference>
<dbReference type="Pfam" id="PF00668">
    <property type="entry name" value="Condensation"/>
    <property type="match status" value="1"/>
</dbReference>
<dbReference type="InterPro" id="IPR009081">
    <property type="entry name" value="PP-bd_ACP"/>
</dbReference>
<evidence type="ECO:0000313" key="2">
    <source>
        <dbReference type="EMBL" id="TMP43898.1"/>
    </source>
</evidence>
<dbReference type="CDD" id="cd19531">
    <property type="entry name" value="LCL_NRPS-like"/>
    <property type="match status" value="1"/>
</dbReference>
<dbReference type="Gene3D" id="2.30.38.10">
    <property type="entry name" value="Luciferase, Domain 3"/>
    <property type="match status" value="1"/>
</dbReference>
<dbReference type="SUPFAM" id="SSF47336">
    <property type="entry name" value="ACP-like"/>
    <property type="match status" value="1"/>
</dbReference>
<accession>A0A5S3XNF6</accession>
<dbReference type="InterPro" id="IPR044894">
    <property type="entry name" value="TubC_N_sf"/>
</dbReference>
<dbReference type="EMBL" id="PNCL01000056">
    <property type="protein sequence ID" value="TMP58543.1"/>
    <property type="molecule type" value="Genomic_DNA"/>
</dbReference>
<dbReference type="Gene3D" id="1.10.10.1830">
    <property type="entry name" value="Non-ribosomal peptide synthase, adenylation domain"/>
    <property type="match status" value="1"/>
</dbReference>
<evidence type="ECO:0000313" key="5">
    <source>
        <dbReference type="Proteomes" id="UP000307706"/>
    </source>
</evidence>
<dbReference type="Proteomes" id="UP000305730">
    <property type="component" value="Unassembled WGS sequence"/>
</dbReference>
<dbReference type="InterPro" id="IPR023213">
    <property type="entry name" value="CAT-like_dom_sf"/>
</dbReference>
<dbReference type="EMBL" id="PNCK01000026">
    <property type="protein sequence ID" value="TMP43898.1"/>
    <property type="molecule type" value="Genomic_DNA"/>
</dbReference>
<dbReference type="SUPFAM" id="SSF56801">
    <property type="entry name" value="Acetyl-CoA synthetase-like"/>
    <property type="match status" value="1"/>
</dbReference>
<dbReference type="PANTHER" id="PTHR45527:SF1">
    <property type="entry name" value="FATTY ACID SYNTHASE"/>
    <property type="match status" value="1"/>
</dbReference>
<dbReference type="Gene3D" id="1.10.1200.10">
    <property type="entry name" value="ACP-like"/>
    <property type="match status" value="1"/>
</dbReference>
<keyword evidence="4" id="KW-1185">Reference proteome</keyword>
<dbReference type="GO" id="GO:0043041">
    <property type="term" value="P:amino acid activation for nonribosomal peptide biosynthetic process"/>
    <property type="evidence" value="ECO:0007669"/>
    <property type="project" value="TreeGrafter"/>
</dbReference>
<reference evidence="3" key="3">
    <citation type="submission" date="2019-09" db="EMBL/GenBank/DDBJ databases">
        <title>Co-occurence of chitin degradation, pigmentation and bioactivity in marine Pseudoalteromonas.</title>
        <authorList>
            <person name="Sonnenschein E.C."/>
            <person name="Bech P.K."/>
        </authorList>
    </citation>
    <scope>NUCLEOTIDE SEQUENCE</scope>
    <source>
        <strain evidence="3">S2231</strain>
        <strain evidence="2 4">S2233</strain>
    </source>
</reference>
<protein>
    <recommendedName>
        <fullName evidence="1">Carrier domain-containing protein</fullName>
    </recommendedName>
</protein>
<gene>
    <name evidence="3" type="ORF">CWB96_11745</name>
    <name evidence="2" type="ORF">CWB97_07745</name>
</gene>
<dbReference type="CDD" id="cd05930">
    <property type="entry name" value="A_NRPS"/>
    <property type="match status" value="1"/>
</dbReference>
<dbReference type="InterPro" id="IPR041464">
    <property type="entry name" value="TubC_N"/>
</dbReference>
<comment type="caution">
    <text evidence="3">The sequence shown here is derived from an EMBL/GenBank/DDBJ whole genome shotgun (WGS) entry which is preliminary data.</text>
</comment>
<organism evidence="3 5">
    <name type="scientific">Pseudoalteromonas citrea</name>
    <dbReference type="NCBI Taxonomy" id="43655"/>
    <lineage>
        <taxon>Bacteria</taxon>
        <taxon>Pseudomonadati</taxon>
        <taxon>Pseudomonadota</taxon>
        <taxon>Gammaproteobacteria</taxon>
        <taxon>Alteromonadales</taxon>
        <taxon>Pseudoalteromonadaceae</taxon>
        <taxon>Pseudoalteromonas</taxon>
    </lineage>
</organism>
<dbReference type="GO" id="GO:0047527">
    <property type="term" value="F:2,3-dihydroxybenzoate-serine ligase activity"/>
    <property type="evidence" value="ECO:0007669"/>
    <property type="project" value="TreeGrafter"/>
</dbReference>
<dbReference type="Gene3D" id="3.30.300.30">
    <property type="match status" value="1"/>
</dbReference>
<dbReference type="Pfam" id="PF18563">
    <property type="entry name" value="TubC_N"/>
    <property type="match status" value="1"/>
</dbReference>
<dbReference type="InterPro" id="IPR000873">
    <property type="entry name" value="AMP-dep_synth/lig_dom"/>
</dbReference>
<dbReference type="NCBIfam" id="TIGR01733">
    <property type="entry name" value="AA-adenyl-dom"/>
    <property type="match status" value="1"/>
</dbReference>
<dbReference type="InterPro" id="IPR001242">
    <property type="entry name" value="Condensation_dom"/>
</dbReference>
<dbReference type="GO" id="GO:0005829">
    <property type="term" value="C:cytosol"/>
    <property type="evidence" value="ECO:0007669"/>
    <property type="project" value="TreeGrafter"/>
</dbReference>
<dbReference type="InterPro" id="IPR020845">
    <property type="entry name" value="AMP-binding_CS"/>
</dbReference>
<reference evidence="4 5" key="1">
    <citation type="submission" date="2017-12" db="EMBL/GenBank/DDBJ databases">
        <authorList>
            <person name="Paulsen S."/>
            <person name="Gram L.K."/>
        </authorList>
    </citation>
    <scope>NUCLEOTIDE SEQUENCE [LARGE SCALE GENOMIC DNA]</scope>
    <source>
        <strain evidence="3 5">S2231</strain>
        <strain evidence="2 4">S2233</strain>
    </source>
</reference>
<dbReference type="GO" id="GO:0009366">
    <property type="term" value="C:enterobactin synthetase complex"/>
    <property type="evidence" value="ECO:0007669"/>
    <property type="project" value="TreeGrafter"/>
</dbReference>
<dbReference type="Pfam" id="PF00501">
    <property type="entry name" value="AMP-binding"/>
    <property type="match status" value="1"/>
</dbReference>
<name>A0A5S3XNF6_9GAMM</name>
<dbReference type="Gene3D" id="3.40.50.980">
    <property type="match status" value="2"/>
</dbReference>
<dbReference type="PANTHER" id="PTHR45527">
    <property type="entry name" value="NONRIBOSOMAL PEPTIDE SYNTHETASE"/>
    <property type="match status" value="1"/>
</dbReference>
<dbReference type="InterPro" id="IPR036736">
    <property type="entry name" value="ACP-like_sf"/>
</dbReference>
<evidence type="ECO:0000259" key="1">
    <source>
        <dbReference type="PROSITE" id="PS50075"/>
    </source>
</evidence>
<feature type="domain" description="Carrier" evidence="1">
    <location>
        <begin position="1032"/>
        <end position="1109"/>
    </location>
</feature>
<dbReference type="Pfam" id="PF00550">
    <property type="entry name" value="PP-binding"/>
    <property type="match status" value="1"/>
</dbReference>
<evidence type="ECO:0000313" key="4">
    <source>
        <dbReference type="Proteomes" id="UP000305730"/>
    </source>
</evidence>